<organism evidence="8">
    <name type="scientific">Caligus rogercresseyi</name>
    <name type="common">Sea louse</name>
    <dbReference type="NCBI Taxonomy" id="217165"/>
    <lineage>
        <taxon>Eukaryota</taxon>
        <taxon>Metazoa</taxon>
        <taxon>Ecdysozoa</taxon>
        <taxon>Arthropoda</taxon>
        <taxon>Crustacea</taxon>
        <taxon>Multicrustacea</taxon>
        <taxon>Hexanauplia</taxon>
        <taxon>Copepoda</taxon>
        <taxon>Siphonostomatoida</taxon>
        <taxon>Caligidae</taxon>
        <taxon>Caligus</taxon>
    </lineage>
</organism>
<feature type="transmembrane region" description="Helical" evidence="6">
    <location>
        <begin position="39"/>
        <end position="57"/>
    </location>
</feature>
<dbReference type="InterPro" id="IPR005016">
    <property type="entry name" value="TDE1/TMS"/>
</dbReference>
<feature type="chain" id="PRO_5002907393" evidence="7">
    <location>
        <begin position="25"/>
        <end position="455"/>
    </location>
</feature>
<evidence type="ECO:0000256" key="5">
    <source>
        <dbReference type="ARBA" id="ARBA00023136"/>
    </source>
</evidence>
<comment type="subcellular location">
    <subcellularLocation>
        <location evidence="1">Membrane</location>
        <topology evidence="1">Multi-pass membrane protein</topology>
    </subcellularLocation>
</comment>
<evidence type="ECO:0000256" key="7">
    <source>
        <dbReference type="SAM" id="SignalP"/>
    </source>
</evidence>
<feature type="transmembrane region" description="Helical" evidence="6">
    <location>
        <begin position="425"/>
        <end position="448"/>
    </location>
</feature>
<dbReference type="EMBL" id="BT076961">
    <property type="protein sequence ID" value="ACO11385.1"/>
    <property type="molecule type" value="mRNA"/>
</dbReference>
<reference evidence="8" key="1">
    <citation type="submission" date="2009-03" db="EMBL/GenBank/DDBJ databases">
        <title>Caligus rogercresseyi ESTs and full-length cDNAs.</title>
        <authorList>
            <person name="Yasuike M."/>
            <person name="von Schalburg K."/>
            <person name="Cooper G."/>
            <person name="Leong J."/>
            <person name="Jones S.R.M."/>
            <person name="Koop B.F."/>
        </authorList>
    </citation>
    <scope>NUCLEOTIDE SEQUENCE</scope>
    <source>
        <tissue evidence="8">Whole tissue</tissue>
    </source>
</reference>
<dbReference type="GO" id="GO:0016020">
    <property type="term" value="C:membrane"/>
    <property type="evidence" value="ECO:0007669"/>
    <property type="project" value="UniProtKB-SubCell"/>
</dbReference>
<feature type="transmembrane region" description="Helical" evidence="6">
    <location>
        <begin position="257"/>
        <end position="276"/>
    </location>
</feature>
<dbReference type="PANTHER" id="PTHR10383:SF9">
    <property type="entry name" value="SERINE INCORPORATOR, ISOFORM F"/>
    <property type="match status" value="1"/>
</dbReference>
<sequence length="455" mass="50020">MGGIMSLSGLGCCLSSTICSAVCGACPNSVGGSSLCTKILYSGMLLILLVLSALLLTHQLHSTLEALPFCHGLVPCDELSGYSAVYRLSFILTLFFFLMSLLTLGVKSNADPRATLQNDFWGLKYLLLLCGWIGSFFIPKGAFGATWMYFGLIGAFAFILVQLILLIDVAHLWAEGWRENHLRSDNPNWFRALVLATILMYSLTLALVVCCYKYFTGLSMGDCKLNEFFITFNFLLCILQSLLAVSPRVQKHQENSGLLQAAFVSLYMMYLTWSAMSNQPDSLCRASLSDIVLNASPSKNASMASKEEGGSHDIETPAMDTTSIIGLAVWFVCLLYSSIRTSDPAKAAKLTVASDRKTLTEDEECEMGSGKGYDSRCGPVDYNWSVFHFMLGLATLYVMMTLTNWYSPSSEVSINSVSANISAVWIKIVSSWFCCGIYVWTLVAPMILPDRDFSI</sequence>
<evidence type="ECO:0000256" key="1">
    <source>
        <dbReference type="ARBA" id="ARBA00004141"/>
    </source>
</evidence>
<evidence type="ECO:0000256" key="6">
    <source>
        <dbReference type="SAM" id="Phobius"/>
    </source>
</evidence>
<protein>
    <submittedName>
        <fullName evidence="8">Serine incorporator 1</fullName>
    </submittedName>
</protein>
<dbReference type="Pfam" id="PF03348">
    <property type="entry name" value="Serinc"/>
    <property type="match status" value="1"/>
</dbReference>
<dbReference type="AlphaFoldDB" id="C1BQT2"/>
<evidence type="ECO:0000256" key="2">
    <source>
        <dbReference type="ARBA" id="ARBA00006665"/>
    </source>
</evidence>
<name>C1BQT2_CALRO</name>
<keyword evidence="5 6" id="KW-0472">Membrane</keyword>
<feature type="transmembrane region" description="Helical" evidence="6">
    <location>
        <begin position="227"/>
        <end position="245"/>
    </location>
</feature>
<gene>
    <name evidence="8" type="primary">SERC1</name>
</gene>
<feature type="transmembrane region" description="Helical" evidence="6">
    <location>
        <begin position="88"/>
        <end position="108"/>
    </location>
</feature>
<evidence type="ECO:0000256" key="4">
    <source>
        <dbReference type="ARBA" id="ARBA00022989"/>
    </source>
</evidence>
<feature type="transmembrane region" description="Helical" evidence="6">
    <location>
        <begin position="193"/>
        <end position="215"/>
    </location>
</feature>
<keyword evidence="3 6" id="KW-0812">Transmembrane</keyword>
<feature type="transmembrane region" description="Helical" evidence="6">
    <location>
        <begin position="386"/>
        <end position="405"/>
    </location>
</feature>
<accession>C1BQT2</accession>
<dbReference type="PANTHER" id="PTHR10383">
    <property type="entry name" value="SERINE INCORPORATOR"/>
    <property type="match status" value="1"/>
</dbReference>
<keyword evidence="4 6" id="KW-1133">Transmembrane helix</keyword>
<evidence type="ECO:0000313" key="8">
    <source>
        <dbReference type="EMBL" id="ACO11385.1"/>
    </source>
</evidence>
<comment type="similarity">
    <text evidence="2">Belongs to the TDE1 family.</text>
</comment>
<evidence type="ECO:0000256" key="3">
    <source>
        <dbReference type="ARBA" id="ARBA00022692"/>
    </source>
</evidence>
<feature type="signal peptide" evidence="7">
    <location>
        <begin position="1"/>
        <end position="24"/>
    </location>
</feature>
<keyword evidence="7" id="KW-0732">Signal</keyword>
<proteinExistence type="evidence at transcript level"/>
<feature type="transmembrane region" description="Helical" evidence="6">
    <location>
        <begin position="150"/>
        <end position="173"/>
    </location>
</feature>
<feature type="transmembrane region" description="Helical" evidence="6">
    <location>
        <begin position="120"/>
        <end position="138"/>
    </location>
</feature>